<dbReference type="InterPro" id="IPR003758">
    <property type="entry name" value="LpxK"/>
</dbReference>
<dbReference type="Pfam" id="PF02606">
    <property type="entry name" value="LpxK"/>
    <property type="match status" value="1"/>
</dbReference>
<reference evidence="14" key="1">
    <citation type="submission" date="2020-02" db="EMBL/GenBank/DDBJ databases">
        <authorList>
            <person name="Meier V. D."/>
        </authorList>
    </citation>
    <scope>NUCLEOTIDE SEQUENCE</scope>
    <source>
        <strain evidence="14">AVDCRST_MAG95</strain>
    </source>
</reference>
<evidence type="ECO:0000256" key="13">
    <source>
        <dbReference type="HAMAP-Rule" id="MF_00409"/>
    </source>
</evidence>
<dbReference type="NCBIfam" id="TIGR00682">
    <property type="entry name" value="lpxK"/>
    <property type="match status" value="1"/>
</dbReference>
<sequence>MPEARKLPYFELKYTPMTVGQLILYPFSLLYGGIMAVRNRLYDAQQFRSEQFSLPVISIGNLTVGGTGKTPHVEYILRLLRGKKLATLSRGYQRQTKGYILADATASAATLGDEPYQYFQDFPEVMVAVSENRAVGIQQLLNDQPDLDAIILDDAYQHRGVTPSLNILLTDYRRLFYQDLVLPAGRLREFPGGAARADVVIVTKCDPTLNAARKESICTAIYRAADRQIPVYFTRYDYGVPVNLSQSQEPAPRILLVTAIANPAPLVQYLQQAGYRILEHFRFPDHHRYTNLDLQKIYLAWQRYTGTGKVVVFTTRKDATKLTDAAFGPFFAQMPFFYIPIKVTFVENQANFDRLIINHLATRSKPEFN</sequence>
<evidence type="ECO:0000256" key="8">
    <source>
        <dbReference type="ARBA" id="ARBA00022741"/>
    </source>
</evidence>
<name>A0A6J4I3T0_9BACT</name>
<comment type="catalytic activity">
    <reaction evidence="13">
        <text>a lipid A disaccharide + ATP = a lipid IVA + ADP + H(+)</text>
        <dbReference type="Rhea" id="RHEA:67840"/>
        <dbReference type="ChEBI" id="CHEBI:15378"/>
        <dbReference type="ChEBI" id="CHEBI:30616"/>
        <dbReference type="ChEBI" id="CHEBI:176343"/>
        <dbReference type="ChEBI" id="CHEBI:176425"/>
        <dbReference type="ChEBI" id="CHEBI:456216"/>
        <dbReference type="EC" id="2.7.1.130"/>
    </reaction>
</comment>
<evidence type="ECO:0000256" key="6">
    <source>
        <dbReference type="ARBA" id="ARBA00022556"/>
    </source>
</evidence>
<evidence type="ECO:0000313" key="14">
    <source>
        <dbReference type="EMBL" id="CAA9240557.1"/>
    </source>
</evidence>
<keyword evidence="11 13" id="KW-0443">Lipid metabolism</keyword>
<dbReference type="PANTHER" id="PTHR42724:SF1">
    <property type="entry name" value="TETRAACYLDISACCHARIDE 4'-KINASE, MITOCHONDRIAL-RELATED"/>
    <property type="match status" value="1"/>
</dbReference>
<dbReference type="GO" id="GO:0009245">
    <property type="term" value="P:lipid A biosynthetic process"/>
    <property type="evidence" value="ECO:0007669"/>
    <property type="project" value="UniProtKB-UniRule"/>
</dbReference>
<evidence type="ECO:0000256" key="10">
    <source>
        <dbReference type="ARBA" id="ARBA00022840"/>
    </source>
</evidence>
<evidence type="ECO:0000256" key="2">
    <source>
        <dbReference type="ARBA" id="ARBA00004870"/>
    </source>
</evidence>
<dbReference type="GO" id="GO:0009244">
    <property type="term" value="P:lipopolysaccharide core region biosynthetic process"/>
    <property type="evidence" value="ECO:0007669"/>
    <property type="project" value="TreeGrafter"/>
</dbReference>
<feature type="binding site" evidence="13">
    <location>
        <begin position="63"/>
        <end position="70"/>
    </location>
    <ligand>
        <name>ATP</name>
        <dbReference type="ChEBI" id="CHEBI:30616"/>
    </ligand>
</feature>
<dbReference type="UniPathway" id="UPA00359">
    <property type="reaction ID" value="UER00482"/>
</dbReference>
<dbReference type="EMBL" id="CADCTJ010000439">
    <property type="protein sequence ID" value="CAA9240557.1"/>
    <property type="molecule type" value="Genomic_DNA"/>
</dbReference>
<evidence type="ECO:0000256" key="7">
    <source>
        <dbReference type="ARBA" id="ARBA00022679"/>
    </source>
</evidence>
<protein>
    <recommendedName>
        <fullName evidence="4 13">Tetraacyldisaccharide 4'-kinase</fullName>
        <ecNumber evidence="3 13">2.7.1.130</ecNumber>
    </recommendedName>
    <alternativeName>
        <fullName evidence="12 13">Lipid A 4'-kinase</fullName>
    </alternativeName>
</protein>
<evidence type="ECO:0000256" key="1">
    <source>
        <dbReference type="ARBA" id="ARBA00002274"/>
    </source>
</evidence>
<keyword evidence="10 13" id="KW-0067">ATP-binding</keyword>
<dbReference type="InterPro" id="IPR027417">
    <property type="entry name" value="P-loop_NTPase"/>
</dbReference>
<gene>
    <name evidence="13" type="primary">lpxK</name>
    <name evidence="14" type="ORF">AVDCRST_MAG95-1409</name>
</gene>
<dbReference type="HAMAP" id="MF_00409">
    <property type="entry name" value="LpxK"/>
    <property type="match status" value="1"/>
</dbReference>
<comment type="similarity">
    <text evidence="13">Belongs to the LpxK family.</text>
</comment>
<evidence type="ECO:0000256" key="4">
    <source>
        <dbReference type="ARBA" id="ARBA00016436"/>
    </source>
</evidence>
<dbReference type="PANTHER" id="PTHR42724">
    <property type="entry name" value="TETRAACYLDISACCHARIDE 4'-KINASE"/>
    <property type="match status" value="1"/>
</dbReference>
<keyword evidence="6 13" id="KW-0441">Lipid A biosynthesis</keyword>
<evidence type="ECO:0000256" key="3">
    <source>
        <dbReference type="ARBA" id="ARBA00012071"/>
    </source>
</evidence>
<proteinExistence type="inferred from homology"/>
<dbReference type="GO" id="GO:0005524">
    <property type="term" value="F:ATP binding"/>
    <property type="evidence" value="ECO:0007669"/>
    <property type="project" value="UniProtKB-UniRule"/>
</dbReference>
<evidence type="ECO:0000256" key="11">
    <source>
        <dbReference type="ARBA" id="ARBA00023098"/>
    </source>
</evidence>
<evidence type="ECO:0000256" key="12">
    <source>
        <dbReference type="ARBA" id="ARBA00029757"/>
    </source>
</evidence>
<evidence type="ECO:0000256" key="9">
    <source>
        <dbReference type="ARBA" id="ARBA00022777"/>
    </source>
</evidence>
<keyword evidence="9 13" id="KW-0418">Kinase</keyword>
<keyword evidence="8 13" id="KW-0547">Nucleotide-binding</keyword>
<dbReference type="EC" id="2.7.1.130" evidence="3 13"/>
<accession>A0A6J4I3T0</accession>
<dbReference type="GO" id="GO:0005886">
    <property type="term" value="C:plasma membrane"/>
    <property type="evidence" value="ECO:0007669"/>
    <property type="project" value="TreeGrafter"/>
</dbReference>
<keyword evidence="5 13" id="KW-0444">Lipid biosynthesis</keyword>
<comment type="pathway">
    <text evidence="2 13">Glycolipid biosynthesis; lipid IV(A) biosynthesis; lipid IV(A) from (3R)-3-hydroxytetradecanoyl-[acyl-carrier-protein] and UDP-N-acetyl-alpha-D-glucosamine: step 6/6.</text>
</comment>
<dbReference type="SUPFAM" id="SSF52540">
    <property type="entry name" value="P-loop containing nucleoside triphosphate hydrolases"/>
    <property type="match status" value="1"/>
</dbReference>
<evidence type="ECO:0000256" key="5">
    <source>
        <dbReference type="ARBA" id="ARBA00022516"/>
    </source>
</evidence>
<keyword evidence="7 13" id="KW-0808">Transferase</keyword>
<comment type="function">
    <text evidence="1 13">Transfers the gamma-phosphate of ATP to the 4'-position of a tetraacyldisaccharide 1-phosphate intermediate (termed DS-1-P) to form tetraacyldisaccharide 1,4'-bis-phosphate (lipid IVA).</text>
</comment>
<dbReference type="AlphaFoldDB" id="A0A6J4I3T0"/>
<organism evidence="14">
    <name type="scientific">uncultured Adhaeribacter sp</name>
    <dbReference type="NCBI Taxonomy" id="448109"/>
    <lineage>
        <taxon>Bacteria</taxon>
        <taxon>Pseudomonadati</taxon>
        <taxon>Bacteroidota</taxon>
        <taxon>Cytophagia</taxon>
        <taxon>Cytophagales</taxon>
        <taxon>Hymenobacteraceae</taxon>
        <taxon>Adhaeribacter</taxon>
        <taxon>environmental samples</taxon>
    </lineage>
</organism>
<dbReference type="GO" id="GO:0009029">
    <property type="term" value="F:lipid-A 4'-kinase activity"/>
    <property type="evidence" value="ECO:0007669"/>
    <property type="project" value="UniProtKB-UniRule"/>
</dbReference>